<keyword evidence="2" id="KW-1185">Reference proteome</keyword>
<dbReference type="Proteomes" id="UP001281761">
    <property type="component" value="Unassembled WGS sequence"/>
</dbReference>
<proteinExistence type="predicted"/>
<reference evidence="1 2" key="1">
    <citation type="journal article" date="2022" name="bioRxiv">
        <title>Genomics of Preaxostyla Flagellates Illuminates Evolutionary Transitions and the Path Towards Mitochondrial Loss.</title>
        <authorList>
            <person name="Novak L.V.F."/>
            <person name="Treitli S.C."/>
            <person name="Pyrih J."/>
            <person name="Halakuc P."/>
            <person name="Pipaliya S.V."/>
            <person name="Vacek V."/>
            <person name="Brzon O."/>
            <person name="Soukal P."/>
            <person name="Eme L."/>
            <person name="Dacks J.B."/>
            <person name="Karnkowska A."/>
            <person name="Elias M."/>
            <person name="Hampl V."/>
        </authorList>
    </citation>
    <scope>NUCLEOTIDE SEQUENCE [LARGE SCALE GENOMIC DNA]</scope>
    <source>
        <strain evidence="1">NAU3</strain>
        <tissue evidence="1">Gut</tissue>
    </source>
</reference>
<sequence length="617" mass="68464">MIEAIVSQDVPLDIEHPPKTKPLFHIVLCLLEAVHSDWVQMEKILRWLDTNIFNRINVAPLLLLPTRFLNVIASSLLFIESQMTRVEHSGATRVFMTVGEHEAFATSTVQALHAFDFIFLQVLRNPALDTSALALRKDQLVRRSFALITTAPSTVVNCLPDITRNLNMIHPEEPQADLNGYEVPFRLDEAGNVVNTRWMDAVTTIVDETTSALKQVLSGSVDLNSVDEAGLLSRLANYLKFSHNTHQLLKSIAARENQLLWKTLDSSLFQFKRFATLLLPVFSAHLETCPLRQPSSHLASPSSVPQSDDTCTNHIVLLDCLHFSLLQLESALAIGNKDIPAFLSSLEFHPDAPPTIADLVSPLTRIICQHIPGSSDSVQSAIRVLVFLTFLTPTASTKMIRTNLVATVLRSFDRNVSSSIETIRLFLRDVVPHFLSIGTGLTHPLEDAEQKADALRDCKLLVYAPLAEFIPSIHPLLSSPSLASGTAPTLADAVLQILSASVSFIQFIPGIAASLQPAKPATTVLSLVTRMMSDAPLSTLINNIDLGQRGFGRSTAEGMEDWKRFAIWFDDDGFQDVYECFISNKTRTGFHIFQPRYPNLFGTNWENKRTIPVQMDD</sequence>
<organism evidence="1 2">
    <name type="scientific">Blattamonas nauphoetae</name>
    <dbReference type="NCBI Taxonomy" id="2049346"/>
    <lineage>
        <taxon>Eukaryota</taxon>
        <taxon>Metamonada</taxon>
        <taxon>Preaxostyla</taxon>
        <taxon>Oxymonadida</taxon>
        <taxon>Blattamonas</taxon>
    </lineage>
</organism>
<protein>
    <submittedName>
        <fullName evidence="1">Uncharacterized protein</fullName>
    </submittedName>
</protein>
<dbReference type="EMBL" id="JARBJD010000294">
    <property type="protein sequence ID" value="KAK2944543.1"/>
    <property type="molecule type" value="Genomic_DNA"/>
</dbReference>
<evidence type="ECO:0000313" key="1">
    <source>
        <dbReference type="EMBL" id="KAK2944543.1"/>
    </source>
</evidence>
<evidence type="ECO:0000313" key="2">
    <source>
        <dbReference type="Proteomes" id="UP001281761"/>
    </source>
</evidence>
<comment type="caution">
    <text evidence="1">The sequence shown here is derived from an EMBL/GenBank/DDBJ whole genome shotgun (WGS) entry which is preliminary data.</text>
</comment>
<name>A0ABQ9WYE7_9EUKA</name>
<gene>
    <name evidence="1" type="ORF">BLNAU_20549</name>
</gene>
<accession>A0ABQ9WYE7</accession>